<accession>A0ABY0IHR9</accession>
<sequence>MLKNVYLLVFLTSSMAHASTYQASNGIEFEIDQCLKDSDCKQQLIKESPVKIAKILNDSKNQGQTKLVLTSLLDEENLAKFDSLYRLRTVNDQNLLNKRDAKKVEISLNRMSDTYKFNYATDYIRNNHDQFKNNSYINILINKVIRDEIKNSSPLSDQKKEKLNHLHKEGLINLSHYSQDIDLEDNKSDECYDCSVQTASTSEYMSVTNLVKVAEQMIKVTSTWSSECNLDAKKIEDDVFFYNKTRRAKRDLQRYKNTTYINQETFEDGCTKKIEAKTYRK</sequence>
<evidence type="ECO:0000256" key="1">
    <source>
        <dbReference type="SAM" id="SignalP"/>
    </source>
</evidence>
<evidence type="ECO:0000313" key="3">
    <source>
        <dbReference type="Proteomes" id="UP000443582"/>
    </source>
</evidence>
<dbReference type="Proteomes" id="UP000443582">
    <property type="component" value="Unassembled WGS sequence"/>
</dbReference>
<proteinExistence type="predicted"/>
<comment type="caution">
    <text evidence="2">The sequence shown here is derived from an EMBL/GenBank/DDBJ whole genome shotgun (WGS) entry which is preliminary data.</text>
</comment>
<organism evidence="2 3">
    <name type="scientific">Halobacteriovorax vibrionivorans</name>
    <dbReference type="NCBI Taxonomy" id="2152716"/>
    <lineage>
        <taxon>Bacteria</taxon>
        <taxon>Pseudomonadati</taxon>
        <taxon>Bdellovibrionota</taxon>
        <taxon>Bacteriovoracia</taxon>
        <taxon>Bacteriovoracales</taxon>
        <taxon>Halobacteriovoraceae</taxon>
        <taxon>Halobacteriovorax</taxon>
    </lineage>
</organism>
<dbReference type="RefSeq" id="WP_114706473.1">
    <property type="nucleotide sequence ID" value="NZ_QDKL01000002.1"/>
</dbReference>
<dbReference type="EMBL" id="QDKL01000002">
    <property type="protein sequence ID" value="RZF21406.1"/>
    <property type="molecule type" value="Genomic_DNA"/>
</dbReference>
<reference evidence="3" key="1">
    <citation type="journal article" date="2019" name="Int. J. Syst. Evol. Microbiol.">
        <title>Halobacteriovorax valvorus sp. nov., a novel prokaryotic predator isolated from coastal seawater of China.</title>
        <authorList>
            <person name="Chen M.-X."/>
        </authorList>
    </citation>
    <scope>NUCLEOTIDE SEQUENCE [LARGE SCALE GENOMIC DNA]</scope>
    <source>
        <strain evidence="3">BL9</strain>
    </source>
</reference>
<feature type="chain" id="PRO_5046287681" evidence="1">
    <location>
        <begin position="19"/>
        <end position="281"/>
    </location>
</feature>
<keyword evidence="1" id="KW-0732">Signal</keyword>
<protein>
    <submittedName>
        <fullName evidence="2">Uncharacterized protein</fullName>
    </submittedName>
</protein>
<evidence type="ECO:0000313" key="2">
    <source>
        <dbReference type="EMBL" id="RZF21406.1"/>
    </source>
</evidence>
<feature type="signal peptide" evidence="1">
    <location>
        <begin position="1"/>
        <end position="18"/>
    </location>
</feature>
<keyword evidence="3" id="KW-1185">Reference proteome</keyword>
<gene>
    <name evidence="2" type="ORF">DAY19_06895</name>
</gene>
<name>A0ABY0IHR9_9BACT</name>